<keyword evidence="2" id="KW-1185">Reference proteome</keyword>
<gene>
    <name evidence="1" type="ORF">B879_02737</name>
</gene>
<comment type="caution">
    <text evidence="1">The sequence shown here is derived from an EMBL/GenBank/DDBJ whole genome shotgun (WGS) entry which is preliminary data.</text>
</comment>
<protein>
    <submittedName>
        <fullName evidence="1">Uncharacterized protein</fullName>
    </submittedName>
</protein>
<dbReference type="AlphaFoldDB" id="K1L1K7"/>
<evidence type="ECO:0000313" key="2">
    <source>
        <dbReference type="Proteomes" id="UP000004478"/>
    </source>
</evidence>
<dbReference type="Proteomes" id="UP000004478">
    <property type="component" value="Unassembled WGS sequence"/>
</dbReference>
<sequence length="241" mass="27236">MLAISLIVFGALSIVSGVWMIGQEKSPTLNQKSIEDAIALALKDANLTSKEENLIRDSAIQKGKDPELIIQKIKEDLKASEEEPETELIDVNAKAGLEFEKFVVKKFDPDFFIIKQWAGDKFVDGRYAESTLDPDLQLELKLGKERYPIAVECKWRSTTKGDFIRFANDGQLERYQTFEKKTNMPTFIALGVGGSPSSPEALYVIPVSAFNKPIQHIANIRKFTKPLDKNFYFDKEKGELR</sequence>
<accession>K1L1K7</accession>
<dbReference type="EMBL" id="AMGM01000046">
    <property type="protein sequence ID" value="EKB48646.1"/>
    <property type="molecule type" value="Genomic_DNA"/>
</dbReference>
<dbReference type="RefSeq" id="WP_009185759.1">
    <property type="nucleotide sequence ID" value="NZ_AMGM01000046.1"/>
</dbReference>
<dbReference type="OrthoDB" id="1059559at2"/>
<evidence type="ECO:0000313" key="1">
    <source>
        <dbReference type="EMBL" id="EKB48646.1"/>
    </source>
</evidence>
<organism evidence="1 2">
    <name type="scientific">Cecembia lonarensis (strain CCUG 58316 / KCTC 22772 / LW9)</name>
    <dbReference type="NCBI Taxonomy" id="1225176"/>
    <lineage>
        <taxon>Bacteria</taxon>
        <taxon>Pseudomonadati</taxon>
        <taxon>Bacteroidota</taxon>
        <taxon>Cytophagia</taxon>
        <taxon>Cytophagales</taxon>
        <taxon>Cyclobacteriaceae</taxon>
        <taxon>Cecembia</taxon>
    </lineage>
</organism>
<reference evidence="1 2" key="1">
    <citation type="journal article" date="2012" name="J. Bacteriol.">
        <title>Draft Genome Sequence of Cecembia lonarensis Strain LW9T, Isolated from Lonar Lake, a Haloalkaline Lake in India.</title>
        <authorList>
            <person name="Shivaji S."/>
            <person name="Ara S."/>
            <person name="Singh A."/>
            <person name="Pinnaka A.K."/>
        </authorList>
    </citation>
    <scope>NUCLEOTIDE SEQUENCE [LARGE SCALE GENOMIC DNA]</scope>
    <source>
        <strain evidence="1 2">LW9</strain>
    </source>
</reference>
<name>K1L1K7_CECL9</name>
<proteinExistence type="predicted"/>